<reference evidence="1 2" key="1">
    <citation type="journal article" date="2012" name="PLoS Pathog.">
        <title>Comparative pathogenomics reveals horizontally acquired novel virulence genes in fungi infecting cereal hosts.</title>
        <authorList>
            <person name="Gardiner D.M."/>
            <person name="McDonald M.C."/>
            <person name="Covarelli L."/>
            <person name="Solomon P.S."/>
            <person name="Rusu A.G."/>
            <person name="Marshall M."/>
            <person name="Kazan K."/>
            <person name="Chakraborty S."/>
            <person name="McDonald B.A."/>
            <person name="Manners J.M."/>
        </authorList>
    </citation>
    <scope>NUCLEOTIDE SEQUENCE [LARGE SCALE GENOMIC DNA]</scope>
    <source>
        <strain evidence="1 2">CS3096</strain>
    </source>
</reference>
<proteinExistence type="predicted"/>
<dbReference type="RefSeq" id="XP_009258577.1">
    <property type="nucleotide sequence ID" value="XM_009260302.1"/>
</dbReference>
<protein>
    <submittedName>
        <fullName evidence="1">Uncharacterized protein</fullName>
    </submittedName>
</protein>
<evidence type="ECO:0000313" key="2">
    <source>
        <dbReference type="Proteomes" id="UP000007978"/>
    </source>
</evidence>
<evidence type="ECO:0000313" key="1">
    <source>
        <dbReference type="EMBL" id="EKJ72547.1"/>
    </source>
</evidence>
<dbReference type="GeneID" id="20365802"/>
<organism evidence="1 2">
    <name type="scientific">Fusarium pseudograminearum (strain CS3096)</name>
    <name type="common">Wheat and barley crown-rot fungus</name>
    <dbReference type="NCBI Taxonomy" id="1028729"/>
    <lineage>
        <taxon>Eukaryota</taxon>
        <taxon>Fungi</taxon>
        <taxon>Dikarya</taxon>
        <taxon>Ascomycota</taxon>
        <taxon>Pezizomycotina</taxon>
        <taxon>Sordariomycetes</taxon>
        <taxon>Hypocreomycetidae</taxon>
        <taxon>Hypocreales</taxon>
        <taxon>Nectriaceae</taxon>
        <taxon>Fusarium</taxon>
    </lineage>
</organism>
<gene>
    <name evidence="1" type="ORF">FPSE_07184</name>
</gene>
<accession>K3VEG6</accession>
<comment type="caution">
    <text evidence="1">The sequence shown here is derived from an EMBL/GenBank/DDBJ whole genome shotgun (WGS) entry which is preliminary data.</text>
</comment>
<dbReference type="AlphaFoldDB" id="K3VEG6"/>
<dbReference type="Proteomes" id="UP000007978">
    <property type="component" value="Chromosome 3"/>
</dbReference>
<name>K3VEG6_FUSPC</name>
<dbReference type="HOGENOM" id="CLU_2038205_0_0_1"/>
<sequence>MKRLGCSAGRISSRRQARGVHQTSQNNIGIKKNQAEAGELPVGYSSLTLWMIDRVQPTLDLNASANVPFAASWPGSSLVRDSIGLEYCQDIDKLTSIVKSYGAATFIVVAYAYCQKQSRLS</sequence>
<dbReference type="KEGG" id="fpu:FPSE_07184"/>
<keyword evidence="2" id="KW-1185">Reference proteome</keyword>
<dbReference type="EMBL" id="AFNW01000191">
    <property type="protein sequence ID" value="EKJ72547.1"/>
    <property type="molecule type" value="Genomic_DNA"/>
</dbReference>